<evidence type="ECO:0000256" key="4">
    <source>
        <dbReference type="ARBA" id="ARBA00022679"/>
    </source>
</evidence>
<dbReference type="PANTHER" id="PTHR47816">
    <property type="entry name" value="RIBOSOMAL RNA SMALL SUBUNIT METHYLTRANSFERASE C"/>
    <property type="match status" value="1"/>
</dbReference>
<evidence type="ECO:0000259" key="6">
    <source>
        <dbReference type="Pfam" id="PF05175"/>
    </source>
</evidence>
<dbReference type="GO" id="GO:0008757">
    <property type="term" value="F:S-adenosylmethionine-dependent methyltransferase activity"/>
    <property type="evidence" value="ECO:0007669"/>
    <property type="project" value="InterPro"/>
</dbReference>
<protein>
    <submittedName>
        <fullName evidence="7">16S rRNA methyltransferase</fullName>
    </submittedName>
</protein>
<evidence type="ECO:0000256" key="2">
    <source>
        <dbReference type="ARBA" id="ARBA00022552"/>
    </source>
</evidence>
<sequence length="319" mass="34861">MRPEGGEGLEDGWREHLVCEQGFKPAADRLAQAGFLVVDRLEGSFPAGLVLVTKHKAETLANIARAWELLEPGGLLLVCGAKALGAASIEREVDQALGLEGQLSKHQARVFWTRRGDGPVPELLAQWRQGAEPRPVGDSGFVARAGAFGASQVDRGSAILAAHFTDAIAGRVADLGGGWGYLTVRLLQQCPEVTDIDLFEAETLALADVPANLARLVPDKADRVACHWLDVCAGLPKCAPYDWIVCNPPFHEGRKADPAIGRAFITAAWAAIRRRGKFLMVANQSLPYEVELRRRFREVELIEQKDGFKVYLSTNRHDR</sequence>
<dbReference type="STRING" id="1285242.A6A04_09085"/>
<dbReference type="InterPro" id="IPR029063">
    <property type="entry name" value="SAM-dependent_MTases_sf"/>
</dbReference>
<dbReference type="PROSITE" id="PS00092">
    <property type="entry name" value="N6_MTASE"/>
    <property type="match status" value="1"/>
</dbReference>
<dbReference type="OrthoDB" id="9816072at2"/>
<keyword evidence="8" id="KW-1185">Reference proteome</keyword>
<evidence type="ECO:0000256" key="5">
    <source>
        <dbReference type="ARBA" id="ARBA00022691"/>
    </source>
</evidence>
<proteinExistence type="predicted"/>
<feature type="domain" description="Methyltransferase small" evidence="6">
    <location>
        <begin position="141"/>
        <end position="311"/>
    </location>
</feature>
<reference evidence="7 8" key="1">
    <citation type="submission" date="2016-04" db="EMBL/GenBank/DDBJ databases">
        <title>Draft genome sequence of freshwater magnetotactic bacteria Magnetospirillum marisnigri SP-1 and Magnetospirillum moscoviense BB-1.</title>
        <authorList>
            <person name="Koziaeva V."/>
            <person name="Dziuba M.V."/>
            <person name="Ivanov T.M."/>
            <person name="Kuznetsov B."/>
            <person name="Grouzdev D.S."/>
        </authorList>
    </citation>
    <scope>NUCLEOTIDE SEQUENCE [LARGE SCALE GENOMIC DNA]</scope>
    <source>
        <strain evidence="7 8">SP-1</strain>
    </source>
</reference>
<keyword evidence="5" id="KW-0949">S-adenosyl-L-methionine</keyword>
<organism evidence="7 8">
    <name type="scientific">Paramagnetospirillum marisnigri</name>
    <dbReference type="NCBI Taxonomy" id="1285242"/>
    <lineage>
        <taxon>Bacteria</taxon>
        <taxon>Pseudomonadati</taxon>
        <taxon>Pseudomonadota</taxon>
        <taxon>Alphaproteobacteria</taxon>
        <taxon>Rhodospirillales</taxon>
        <taxon>Magnetospirillaceae</taxon>
        <taxon>Paramagnetospirillum</taxon>
    </lineage>
</organism>
<dbReference type="GO" id="GO:0006364">
    <property type="term" value="P:rRNA processing"/>
    <property type="evidence" value="ECO:0007669"/>
    <property type="project" value="UniProtKB-KW"/>
</dbReference>
<keyword evidence="1" id="KW-0963">Cytoplasm</keyword>
<dbReference type="EMBL" id="LWQT01000120">
    <property type="protein sequence ID" value="OAN44084.1"/>
    <property type="molecule type" value="Genomic_DNA"/>
</dbReference>
<accession>A0A178M862</accession>
<dbReference type="AlphaFoldDB" id="A0A178M862"/>
<evidence type="ECO:0000313" key="7">
    <source>
        <dbReference type="EMBL" id="OAN44084.1"/>
    </source>
</evidence>
<keyword evidence="3 7" id="KW-0489">Methyltransferase</keyword>
<dbReference type="Proteomes" id="UP000078428">
    <property type="component" value="Unassembled WGS sequence"/>
</dbReference>
<keyword evidence="4 7" id="KW-0808">Transferase</keyword>
<dbReference type="PANTHER" id="PTHR47816:SF4">
    <property type="entry name" value="RIBOSOMAL RNA SMALL SUBUNIT METHYLTRANSFERASE C"/>
    <property type="match status" value="1"/>
</dbReference>
<comment type="caution">
    <text evidence="7">The sequence shown here is derived from an EMBL/GenBank/DDBJ whole genome shotgun (WGS) entry which is preliminary data.</text>
</comment>
<evidence type="ECO:0000256" key="1">
    <source>
        <dbReference type="ARBA" id="ARBA00022490"/>
    </source>
</evidence>
<dbReference type="InterPro" id="IPR007848">
    <property type="entry name" value="Small_mtfrase_dom"/>
</dbReference>
<dbReference type="GO" id="GO:0003676">
    <property type="term" value="F:nucleic acid binding"/>
    <property type="evidence" value="ECO:0007669"/>
    <property type="project" value="InterPro"/>
</dbReference>
<gene>
    <name evidence="7" type="ORF">A6A04_09085</name>
</gene>
<name>A0A178M862_9PROT</name>
<dbReference type="SUPFAM" id="SSF53335">
    <property type="entry name" value="S-adenosyl-L-methionine-dependent methyltransferases"/>
    <property type="match status" value="1"/>
</dbReference>
<dbReference type="InterPro" id="IPR046977">
    <property type="entry name" value="RsmC/RlmG"/>
</dbReference>
<dbReference type="Gene3D" id="3.40.50.150">
    <property type="entry name" value="Vaccinia Virus protein VP39"/>
    <property type="match status" value="1"/>
</dbReference>
<dbReference type="GO" id="GO:0032259">
    <property type="term" value="P:methylation"/>
    <property type="evidence" value="ECO:0007669"/>
    <property type="project" value="UniProtKB-KW"/>
</dbReference>
<dbReference type="GO" id="GO:0008170">
    <property type="term" value="F:N-methyltransferase activity"/>
    <property type="evidence" value="ECO:0007669"/>
    <property type="project" value="UniProtKB-ARBA"/>
</dbReference>
<dbReference type="InterPro" id="IPR002052">
    <property type="entry name" value="DNA_methylase_N6_adenine_CS"/>
</dbReference>
<evidence type="ECO:0000256" key="3">
    <source>
        <dbReference type="ARBA" id="ARBA00022603"/>
    </source>
</evidence>
<dbReference type="Pfam" id="PF05175">
    <property type="entry name" value="MTS"/>
    <property type="match status" value="1"/>
</dbReference>
<evidence type="ECO:0000313" key="8">
    <source>
        <dbReference type="Proteomes" id="UP000078428"/>
    </source>
</evidence>
<dbReference type="CDD" id="cd02440">
    <property type="entry name" value="AdoMet_MTases"/>
    <property type="match status" value="1"/>
</dbReference>
<keyword evidence="2" id="KW-0698">rRNA processing</keyword>